<dbReference type="GO" id="GO:0016740">
    <property type="term" value="F:transferase activity"/>
    <property type="evidence" value="ECO:0007669"/>
    <property type="project" value="UniProtKB-KW"/>
</dbReference>
<dbReference type="InterPro" id="IPR022052">
    <property type="entry name" value="Histone-bd_RBBP4-like_N"/>
</dbReference>
<evidence type="ECO:0000313" key="8">
    <source>
        <dbReference type="EMBL" id="SMN22952.1"/>
    </source>
</evidence>
<dbReference type="InterPro" id="IPR050459">
    <property type="entry name" value="WD_repeat_RBAP46/RBAP48/MSI1"/>
</dbReference>
<dbReference type="Pfam" id="PF12265">
    <property type="entry name" value="CAF1C_H4-bd"/>
    <property type="match status" value="1"/>
</dbReference>
<feature type="repeat" description="WD" evidence="6">
    <location>
        <begin position="361"/>
        <end position="394"/>
    </location>
</feature>
<dbReference type="Proteomes" id="UP000196158">
    <property type="component" value="Unassembled WGS sequence"/>
</dbReference>
<evidence type="ECO:0000256" key="2">
    <source>
        <dbReference type="ARBA" id="ARBA00022574"/>
    </source>
</evidence>
<dbReference type="InterPro" id="IPR001680">
    <property type="entry name" value="WD40_rpt"/>
</dbReference>
<dbReference type="OrthoDB" id="427795at2759"/>
<feature type="repeat" description="WD" evidence="6">
    <location>
        <begin position="304"/>
        <end position="338"/>
    </location>
</feature>
<evidence type="ECO:0000256" key="5">
    <source>
        <dbReference type="ARBA" id="ARBA00023242"/>
    </source>
</evidence>
<dbReference type="PRINTS" id="PR00320">
    <property type="entry name" value="GPROTEINBRPT"/>
</dbReference>
<proteinExistence type="predicted"/>
<keyword evidence="2 6" id="KW-0853">WD repeat</keyword>
<dbReference type="Gene3D" id="2.130.10.10">
    <property type="entry name" value="YVTN repeat-like/Quinoprotein amine dehydrogenase"/>
    <property type="match status" value="1"/>
</dbReference>
<evidence type="ECO:0000256" key="4">
    <source>
        <dbReference type="ARBA" id="ARBA00022853"/>
    </source>
</evidence>
<dbReference type="EMBL" id="FXLY01000016">
    <property type="protein sequence ID" value="SMN22952.1"/>
    <property type="molecule type" value="Genomic_DNA"/>
</dbReference>
<dbReference type="Pfam" id="PF00400">
    <property type="entry name" value="WD40"/>
    <property type="match status" value="4"/>
</dbReference>
<dbReference type="InterPro" id="IPR036322">
    <property type="entry name" value="WD40_repeat_dom_sf"/>
</dbReference>
<dbReference type="PROSITE" id="PS50294">
    <property type="entry name" value="WD_REPEATS_REGION"/>
    <property type="match status" value="2"/>
</dbReference>
<dbReference type="PROSITE" id="PS50082">
    <property type="entry name" value="WD_REPEATS_2"/>
    <property type="match status" value="3"/>
</dbReference>
<dbReference type="InterPro" id="IPR015943">
    <property type="entry name" value="WD40/YVTN_repeat-like_dom_sf"/>
</dbReference>
<organism evidence="8 9">
    <name type="scientific">Maudiozyma saulgeensis</name>
    <dbReference type="NCBI Taxonomy" id="1789683"/>
    <lineage>
        <taxon>Eukaryota</taxon>
        <taxon>Fungi</taxon>
        <taxon>Dikarya</taxon>
        <taxon>Ascomycota</taxon>
        <taxon>Saccharomycotina</taxon>
        <taxon>Saccharomycetes</taxon>
        <taxon>Saccharomycetales</taxon>
        <taxon>Saccharomycetaceae</taxon>
        <taxon>Maudiozyma</taxon>
    </lineage>
</organism>
<evidence type="ECO:0000313" key="9">
    <source>
        <dbReference type="Proteomes" id="UP000196158"/>
    </source>
</evidence>
<reference evidence="8 9" key="1">
    <citation type="submission" date="2017-04" db="EMBL/GenBank/DDBJ databases">
        <authorList>
            <person name="Afonso C.L."/>
            <person name="Miller P.J."/>
            <person name="Scott M.A."/>
            <person name="Spackman E."/>
            <person name="Goraichik I."/>
            <person name="Dimitrov K.M."/>
            <person name="Suarez D.L."/>
            <person name="Swayne D.E."/>
        </authorList>
    </citation>
    <scope>NUCLEOTIDE SEQUENCE [LARGE SCALE GENOMIC DNA]</scope>
</reference>
<protein>
    <submittedName>
        <fullName evidence="8">Similar to Saccharomyces cerevisiae YEL056W HAT2 Subunit of the Hat1p-Hat2p histone acetyltransferase complex</fullName>
    </submittedName>
</protein>
<feature type="repeat" description="WD" evidence="6">
    <location>
        <begin position="164"/>
        <end position="199"/>
    </location>
</feature>
<keyword evidence="8" id="KW-0808">Transferase</keyword>
<evidence type="ECO:0000256" key="3">
    <source>
        <dbReference type="ARBA" id="ARBA00022737"/>
    </source>
</evidence>
<dbReference type="GO" id="GO:0006325">
    <property type="term" value="P:chromatin organization"/>
    <property type="evidence" value="ECO:0007669"/>
    <property type="project" value="UniProtKB-KW"/>
</dbReference>
<keyword evidence="3" id="KW-0677">Repeat</keyword>
<comment type="subcellular location">
    <subcellularLocation>
        <location evidence="1">Nucleus</location>
    </subcellularLocation>
</comment>
<dbReference type="InterPro" id="IPR020472">
    <property type="entry name" value="WD40_PAC1"/>
</dbReference>
<dbReference type="InterPro" id="IPR019775">
    <property type="entry name" value="WD40_repeat_CS"/>
</dbReference>
<name>A0A1X7RBC2_9SACH</name>
<keyword evidence="5" id="KW-0539">Nucleus</keyword>
<evidence type="ECO:0000259" key="7">
    <source>
        <dbReference type="Pfam" id="PF12265"/>
    </source>
</evidence>
<dbReference type="SMART" id="SM00320">
    <property type="entry name" value="WD40"/>
    <property type="match status" value="6"/>
</dbReference>
<dbReference type="STRING" id="1789683.A0A1X7RBC2"/>
<keyword evidence="9" id="KW-1185">Reference proteome</keyword>
<evidence type="ECO:0000256" key="6">
    <source>
        <dbReference type="PROSITE-ProRule" id="PRU00221"/>
    </source>
</evidence>
<dbReference type="AlphaFoldDB" id="A0A1X7RBC2"/>
<sequence>MDQLMGSNIIQEENSNEPLSLDQEYDLWKSNVPLMYDFVSETKLTWPSLTIQWLPDNESTSPEKQELLLGTHTSGEEDNYLKIASIELPKEIALSSVEDDEDDKSSLEAVKSNIKITKKFKHDLEITRARYMPQQSNIIATINGEGNLFIYDTNQSSKQTPTKLSYHKENGYGLSFNPNDKGKLLSGSDDHSIALWDVSKSTDPVLTWDNAHSDIVNDCKWHNFEPTIFGSVSEDNTLQIQDLRIIEGSGNDNNDSIVMKLEAPQPFNTIAFSKHSSNLFAAAGTDSNIYLYDMRDTSKPLHTMCAHTEAVTSLEFYGQQDGIIVSAGADRRVIVWDIMEIGSEQVRDDAEDAMPEVLMMHAGHKSAINDISINENIPWLMASAEEENTVQIWKCSSKLQRVGGIIEPDLDMLQ</sequence>
<dbReference type="PANTHER" id="PTHR22850">
    <property type="entry name" value="WD40 REPEAT FAMILY"/>
    <property type="match status" value="1"/>
</dbReference>
<keyword evidence="4" id="KW-0156">Chromatin regulator</keyword>
<feature type="domain" description="Histone-binding protein RBBP4-like N-terminal" evidence="7">
    <location>
        <begin position="23"/>
        <end position="90"/>
    </location>
</feature>
<dbReference type="GO" id="GO:0005634">
    <property type="term" value="C:nucleus"/>
    <property type="evidence" value="ECO:0007669"/>
    <property type="project" value="UniProtKB-SubCell"/>
</dbReference>
<accession>A0A1X7RBC2</accession>
<dbReference type="PROSITE" id="PS00678">
    <property type="entry name" value="WD_REPEATS_1"/>
    <property type="match status" value="2"/>
</dbReference>
<evidence type="ECO:0000256" key="1">
    <source>
        <dbReference type="ARBA" id="ARBA00004123"/>
    </source>
</evidence>
<dbReference type="SUPFAM" id="SSF50978">
    <property type="entry name" value="WD40 repeat-like"/>
    <property type="match status" value="1"/>
</dbReference>
<gene>
    <name evidence="8" type="ORF">KASA_0C00275G</name>
</gene>